<accession>A0A822ZWM9</accession>
<dbReference type="EMBL" id="DUZY01000008">
    <property type="protein sequence ID" value="DAD47745.1"/>
    <property type="molecule type" value="Genomic_DNA"/>
</dbReference>
<reference evidence="1 2" key="1">
    <citation type="journal article" date="2020" name="Mol. Biol. Evol.">
        <title>Distinct Expression and Methylation Patterns for Genes with Different Fates following a Single Whole-Genome Duplication in Flowering Plants.</title>
        <authorList>
            <person name="Shi T."/>
            <person name="Rahmani R.S."/>
            <person name="Gugger P.F."/>
            <person name="Wang M."/>
            <person name="Li H."/>
            <person name="Zhang Y."/>
            <person name="Li Z."/>
            <person name="Wang Q."/>
            <person name="Van de Peer Y."/>
            <person name="Marchal K."/>
            <person name="Chen J."/>
        </authorList>
    </citation>
    <scope>NUCLEOTIDE SEQUENCE [LARGE SCALE GENOMIC DNA]</scope>
    <source>
        <tissue evidence="1">Leaf</tissue>
    </source>
</reference>
<comment type="caution">
    <text evidence="1">The sequence shown here is derived from an EMBL/GenBank/DDBJ whole genome shotgun (WGS) entry which is preliminary data.</text>
</comment>
<evidence type="ECO:0000313" key="2">
    <source>
        <dbReference type="Proteomes" id="UP000607653"/>
    </source>
</evidence>
<dbReference type="AlphaFoldDB" id="A0A822ZWM9"/>
<sequence>MMSKSTQGGDGAGAVQLRNAITQRNILKSKKDEKLYGINLNYDAGSCSNHLLSQPQQAQNKEDLFSQESLWMPQSPLKEERSNSSLQRGVSPCIHRPKVSQLIPGVLFKTNIVELLCLISPCKPR</sequence>
<protein>
    <submittedName>
        <fullName evidence="1">Uncharacterized protein</fullName>
    </submittedName>
</protein>
<gene>
    <name evidence="1" type="ORF">HUJ06_017682</name>
</gene>
<dbReference type="Proteomes" id="UP000607653">
    <property type="component" value="Unassembled WGS sequence"/>
</dbReference>
<keyword evidence="2" id="KW-1185">Reference proteome</keyword>
<name>A0A822ZWM9_NELNU</name>
<proteinExistence type="predicted"/>
<evidence type="ECO:0000313" key="1">
    <source>
        <dbReference type="EMBL" id="DAD47745.1"/>
    </source>
</evidence>
<organism evidence="1 2">
    <name type="scientific">Nelumbo nucifera</name>
    <name type="common">Sacred lotus</name>
    <dbReference type="NCBI Taxonomy" id="4432"/>
    <lineage>
        <taxon>Eukaryota</taxon>
        <taxon>Viridiplantae</taxon>
        <taxon>Streptophyta</taxon>
        <taxon>Embryophyta</taxon>
        <taxon>Tracheophyta</taxon>
        <taxon>Spermatophyta</taxon>
        <taxon>Magnoliopsida</taxon>
        <taxon>Proteales</taxon>
        <taxon>Nelumbonaceae</taxon>
        <taxon>Nelumbo</taxon>
    </lineage>
</organism>